<keyword evidence="3" id="KW-1185">Reference proteome</keyword>
<dbReference type="OrthoDB" id="6277674at2"/>
<comment type="caution">
    <text evidence="2">The sequence shown here is derived from an EMBL/GenBank/DDBJ whole genome shotgun (WGS) entry which is preliminary data.</text>
</comment>
<feature type="domain" description="Bacterial repeat" evidence="1">
    <location>
        <begin position="58"/>
        <end position="128"/>
    </location>
</feature>
<protein>
    <recommendedName>
        <fullName evidence="1">Bacterial repeat domain-containing protein</fullName>
    </recommendedName>
</protein>
<dbReference type="EMBL" id="PEIB01000013">
    <property type="protein sequence ID" value="RXJ73067.1"/>
    <property type="molecule type" value="Genomic_DNA"/>
</dbReference>
<reference evidence="2 3" key="1">
    <citation type="submission" date="2017-10" db="EMBL/GenBank/DDBJ databases">
        <title>Nyctiphanis sp. nov., isolated from the stomach of the euphausiid Nyctiphanes simplex (Hansen, 1911) in the Gulf of California.</title>
        <authorList>
            <person name="Gomez-Gil B."/>
            <person name="Aguilar-Mendez M."/>
            <person name="Lopez-Cortes A."/>
            <person name="Gomez-Gutierrez J."/>
            <person name="Roque A."/>
            <person name="Lang E."/>
            <person name="Gonzalez-Castillo A."/>
        </authorList>
    </citation>
    <scope>NUCLEOTIDE SEQUENCE [LARGE SCALE GENOMIC DNA]</scope>
    <source>
        <strain evidence="2 3">CAIM 600</strain>
    </source>
</reference>
<evidence type="ECO:0000259" key="1">
    <source>
        <dbReference type="Pfam" id="PF18998"/>
    </source>
</evidence>
<evidence type="ECO:0000313" key="3">
    <source>
        <dbReference type="Proteomes" id="UP000290287"/>
    </source>
</evidence>
<accession>A0A4Q0YPT6</accession>
<dbReference type="InterPro" id="IPR044060">
    <property type="entry name" value="Bacterial_rp_domain"/>
</dbReference>
<name>A0A4Q0YPT6_9GAMM</name>
<organism evidence="2 3">
    <name type="scientific">Veronia nyctiphanis</name>
    <dbReference type="NCBI Taxonomy" id="1278244"/>
    <lineage>
        <taxon>Bacteria</taxon>
        <taxon>Pseudomonadati</taxon>
        <taxon>Pseudomonadota</taxon>
        <taxon>Gammaproteobacteria</taxon>
        <taxon>Vibrionales</taxon>
        <taxon>Vibrionaceae</taxon>
        <taxon>Veronia</taxon>
    </lineage>
</organism>
<dbReference type="AlphaFoldDB" id="A0A4Q0YPT6"/>
<evidence type="ECO:0000313" key="2">
    <source>
        <dbReference type="EMBL" id="RXJ73067.1"/>
    </source>
</evidence>
<dbReference type="Pfam" id="PF18998">
    <property type="entry name" value="Flg_new_2"/>
    <property type="match status" value="1"/>
</dbReference>
<dbReference type="RefSeq" id="WP_129122510.1">
    <property type="nucleotide sequence ID" value="NZ_PEIB01000013.1"/>
</dbReference>
<sequence>MTYDLTHSDLKTFTASPDEHHSLVNFSGCGGTRDGDSLVISALTDNCEIKAEFQPKLYKITSNLSGQGSISPAAFDLAYGDSKTFTATPDKHHSLLSISGCGGTRDGDSLVISELTNNCEIIAEFQPKHTIFTVKDTTEISRNYFDGYDIDDIHIVHHTPGMIELVNNTPRYVHHPLIQLDDSIVKVNKLIAPFTRLHIELPTQFSEKLSKAHFIEEQPFFKAKVKEYVDIKPAQAKYAMPTELNTYQYEKEIRGLKQVFNNYSYNYEFISFIEGYMNKSLRFSRQFHEDEWCETHDTVHTRALSPSDDDISFKPNDNSENTVKHISMLANKPRPSTPCLRLQPTESQPLVMGGSAFVISDCSKRGQLARRPPSCMRKCTTMDFLTKVA</sequence>
<proteinExistence type="predicted"/>
<dbReference type="Proteomes" id="UP000290287">
    <property type="component" value="Unassembled WGS sequence"/>
</dbReference>
<gene>
    <name evidence="2" type="ORF">CS022_12365</name>
</gene>